<protein>
    <submittedName>
        <fullName evidence="2">Uncharacterized protein</fullName>
    </submittedName>
</protein>
<dbReference type="EMBL" id="PQXL01000198">
    <property type="protein sequence ID" value="THV49377.1"/>
    <property type="molecule type" value="Genomic_DNA"/>
</dbReference>
<name>A0A4S8QVQ1_9HELO</name>
<evidence type="ECO:0000256" key="1">
    <source>
        <dbReference type="SAM" id="MobiDB-lite"/>
    </source>
</evidence>
<accession>A0A4S8QVQ1</accession>
<sequence length="448" mass="48432">MALTFQAQNSMTAAVTTSLEDALELLRKINYNVTKINALNQQMDHSGPLLACYKSKCPELAAQVTTSQTITQQTSPPLIGGCRGVVPQDQLQCYRENCREPAGHPGSSCASYPPDYQLACYKSKCDSKPETTTSVEVALQSPVGASLGQDCAGVAPEYELECFQKLCPMPGPPGFSCGSLPPQYQLDCYKKRCHEVYTSTAPAAPQKTPENDGENCAGIAPEEELECFYHNCPMPGPPGFSCASLPPQYQIDCYKKRCHEVYTLLASEPALRTPNSVQKTPSSAQQTPNAAQQSLGLDGGCISIAPEHQLECYRRDCPISGPIGYSCGTLPLDYQLQCYKAHCDNKIFIEAELPVFQTLEGGYETVAPDNQEECFQKECFKLFCATLPVQYQIQCYRQHCSIPDISELISGFGNGLGGISDGSSASGSSDDDGVNRLDGKGGLFPGVH</sequence>
<evidence type="ECO:0000313" key="3">
    <source>
        <dbReference type="Proteomes" id="UP000308671"/>
    </source>
</evidence>
<evidence type="ECO:0000313" key="2">
    <source>
        <dbReference type="EMBL" id="THV49377.1"/>
    </source>
</evidence>
<comment type="caution">
    <text evidence="2">The sequence shown here is derived from an EMBL/GenBank/DDBJ whole genome shotgun (WGS) entry which is preliminary data.</text>
</comment>
<dbReference type="AlphaFoldDB" id="A0A4S8QVQ1"/>
<organism evidence="2 3">
    <name type="scientific">Botrytis galanthina</name>
    <dbReference type="NCBI Taxonomy" id="278940"/>
    <lineage>
        <taxon>Eukaryota</taxon>
        <taxon>Fungi</taxon>
        <taxon>Dikarya</taxon>
        <taxon>Ascomycota</taxon>
        <taxon>Pezizomycotina</taxon>
        <taxon>Leotiomycetes</taxon>
        <taxon>Helotiales</taxon>
        <taxon>Sclerotiniaceae</taxon>
        <taxon>Botrytis</taxon>
    </lineage>
</organism>
<proteinExistence type="predicted"/>
<gene>
    <name evidence="2" type="ORF">BGAL_0198g00150</name>
</gene>
<dbReference type="Proteomes" id="UP000308671">
    <property type="component" value="Unassembled WGS sequence"/>
</dbReference>
<reference evidence="2 3" key="1">
    <citation type="submission" date="2017-12" db="EMBL/GenBank/DDBJ databases">
        <title>Comparative genomics of Botrytis spp.</title>
        <authorList>
            <person name="Valero-Jimenez C.A."/>
            <person name="Tapia P."/>
            <person name="Veloso J."/>
            <person name="Silva-Moreno E."/>
            <person name="Staats M."/>
            <person name="Valdes J.H."/>
            <person name="Van Kan J.A.L."/>
        </authorList>
    </citation>
    <scope>NUCLEOTIDE SEQUENCE [LARGE SCALE GENOMIC DNA]</scope>
    <source>
        <strain evidence="2 3">MUCL435</strain>
    </source>
</reference>
<feature type="region of interest" description="Disordered" evidence="1">
    <location>
        <begin position="422"/>
        <end position="448"/>
    </location>
</feature>
<keyword evidence="3" id="KW-1185">Reference proteome</keyword>
<dbReference type="OrthoDB" id="3521313at2759"/>